<dbReference type="GO" id="GO:0005886">
    <property type="term" value="C:plasma membrane"/>
    <property type="evidence" value="ECO:0007669"/>
    <property type="project" value="UniProtKB-SubCell"/>
</dbReference>
<proteinExistence type="inferred from homology"/>
<dbReference type="SUPFAM" id="SSF161098">
    <property type="entry name" value="MetI-like"/>
    <property type="match status" value="1"/>
</dbReference>
<feature type="domain" description="ABC transmembrane type-1" evidence="8">
    <location>
        <begin position="110"/>
        <end position="320"/>
    </location>
</feature>
<dbReference type="PANTHER" id="PTHR30465">
    <property type="entry name" value="INNER MEMBRANE ABC TRANSPORTER"/>
    <property type="match status" value="1"/>
</dbReference>
<dbReference type="Pfam" id="PF19300">
    <property type="entry name" value="BPD_transp_1_N"/>
    <property type="match status" value="1"/>
</dbReference>
<gene>
    <name evidence="9" type="ORF">D3874_27180</name>
</gene>
<evidence type="ECO:0000313" key="9">
    <source>
        <dbReference type="EMBL" id="RJF80770.1"/>
    </source>
</evidence>
<sequence>MTRYFLRRLATMAVTLLIISALVFIVIKLPPGDFLTLRIDELMAEGDAASAAKADFLRAEYGLDKPGWQQYLTWIGLWQGPHGFSGLLQGDWGWSFEYERPVIEVVGDSLFMTIVVNIAALLFIHLVAIPIALYTATHKNTAASHLVTLLGYLGLATPSFLLALLLLFYLNRWFGLSIGGMMDPAFEGEPWSLAKLGSVAGHMVVPVVVIGLAGTAAMIRRMKANLLDELHKQYTVTAKAKGLPPTRALLKYPFRMALNPFIADIGNMLPGLISGSVLVSLVLSLPTVGPILVQALRMQDQYLAGFILLFVAVLTVAGMLIADLVLALVDPRIRFGGRA</sequence>
<evidence type="ECO:0000259" key="8">
    <source>
        <dbReference type="PROSITE" id="PS50928"/>
    </source>
</evidence>
<keyword evidence="6 7" id="KW-0472">Membrane</keyword>
<evidence type="ECO:0000256" key="7">
    <source>
        <dbReference type="RuleBase" id="RU363032"/>
    </source>
</evidence>
<evidence type="ECO:0000313" key="10">
    <source>
        <dbReference type="Proteomes" id="UP000284605"/>
    </source>
</evidence>
<dbReference type="AlphaFoldDB" id="A0A418VUG0"/>
<name>A0A418VUG0_9PROT</name>
<keyword evidence="2 7" id="KW-0813">Transport</keyword>
<feature type="transmembrane region" description="Helical" evidence="7">
    <location>
        <begin position="110"/>
        <end position="134"/>
    </location>
</feature>
<dbReference type="PANTHER" id="PTHR30465:SF43">
    <property type="entry name" value="OLIGOPEPTIDE ABC TRANSPORTER, PERMEASE PROTEIN"/>
    <property type="match status" value="1"/>
</dbReference>
<feature type="transmembrane region" description="Helical" evidence="7">
    <location>
        <begin position="261"/>
        <end position="283"/>
    </location>
</feature>
<feature type="transmembrane region" description="Helical" evidence="7">
    <location>
        <begin position="9"/>
        <end position="27"/>
    </location>
</feature>
<organism evidence="9 10">
    <name type="scientific">Oleomonas cavernae</name>
    <dbReference type="NCBI Taxonomy" id="2320859"/>
    <lineage>
        <taxon>Bacteria</taxon>
        <taxon>Pseudomonadati</taxon>
        <taxon>Pseudomonadota</taxon>
        <taxon>Alphaproteobacteria</taxon>
        <taxon>Acetobacterales</taxon>
        <taxon>Acetobacteraceae</taxon>
        <taxon>Oleomonas</taxon>
    </lineage>
</organism>
<dbReference type="GO" id="GO:0055085">
    <property type="term" value="P:transmembrane transport"/>
    <property type="evidence" value="ECO:0007669"/>
    <property type="project" value="InterPro"/>
</dbReference>
<dbReference type="RefSeq" id="WP_119782822.1">
    <property type="nucleotide sequence ID" value="NZ_QYUK01000016.1"/>
</dbReference>
<comment type="similarity">
    <text evidence="7">Belongs to the binding-protein-dependent transport system permease family.</text>
</comment>
<reference evidence="9 10" key="1">
    <citation type="submission" date="2018-09" db="EMBL/GenBank/DDBJ databases">
        <authorList>
            <person name="Zhu H."/>
        </authorList>
    </citation>
    <scope>NUCLEOTIDE SEQUENCE [LARGE SCALE GENOMIC DNA]</scope>
    <source>
        <strain evidence="9 10">K1W22B-8</strain>
    </source>
</reference>
<evidence type="ECO:0000256" key="6">
    <source>
        <dbReference type="ARBA" id="ARBA00023136"/>
    </source>
</evidence>
<evidence type="ECO:0000256" key="5">
    <source>
        <dbReference type="ARBA" id="ARBA00022989"/>
    </source>
</evidence>
<dbReference type="PROSITE" id="PS50928">
    <property type="entry name" value="ABC_TM1"/>
    <property type="match status" value="1"/>
</dbReference>
<dbReference type="Proteomes" id="UP000284605">
    <property type="component" value="Unassembled WGS sequence"/>
</dbReference>
<dbReference type="EMBL" id="QYUK01000016">
    <property type="protein sequence ID" value="RJF80770.1"/>
    <property type="molecule type" value="Genomic_DNA"/>
</dbReference>
<feature type="transmembrane region" description="Helical" evidence="7">
    <location>
        <begin position="303"/>
        <end position="329"/>
    </location>
</feature>
<dbReference type="InterPro" id="IPR000515">
    <property type="entry name" value="MetI-like"/>
</dbReference>
<dbReference type="Gene3D" id="1.10.3720.10">
    <property type="entry name" value="MetI-like"/>
    <property type="match status" value="1"/>
</dbReference>
<protein>
    <submittedName>
        <fullName evidence="9">ABC transporter permease</fullName>
    </submittedName>
</protein>
<keyword evidence="10" id="KW-1185">Reference proteome</keyword>
<dbReference type="OrthoDB" id="7834831at2"/>
<dbReference type="InterPro" id="IPR045621">
    <property type="entry name" value="BPD_transp_1_N"/>
</dbReference>
<evidence type="ECO:0000256" key="3">
    <source>
        <dbReference type="ARBA" id="ARBA00022475"/>
    </source>
</evidence>
<evidence type="ECO:0000256" key="4">
    <source>
        <dbReference type="ARBA" id="ARBA00022692"/>
    </source>
</evidence>
<dbReference type="Pfam" id="PF00528">
    <property type="entry name" value="BPD_transp_1"/>
    <property type="match status" value="1"/>
</dbReference>
<accession>A0A418VUG0</accession>
<comment type="caution">
    <text evidence="9">The sequence shown here is derived from an EMBL/GenBank/DDBJ whole genome shotgun (WGS) entry which is preliminary data.</text>
</comment>
<keyword evidence="5 7" id="KW-1133">Transmembrane helix</keyword>
<evidence type="ECO:0000256" key="1">
    <source>
        <dbReference type="ARBA" id="ARBA00004651"/>
    </source>
</evidence>
<keyword evidence="3" id="KW-1003">Cell membrane</keyword>
<dbReference type="InterPro" id="IPR035906">
    <property type="entry name" value="MetI-like_sf"/>
</dbReference>
<keyword evidence="4 7" id="KW-0812">Transmembrane</keyword>
<comment type="subcellular location">
    <subcellularLocation>
        <location evidence="1 7">Cell membrane</location>
        <topology evidence="1 7">Multi-pass membrane protein</topology>
    </subcellularLocation>
</comment>
<feature type="transmembrane region" description="Helical" evidence="7">
    <location>
        <begin position="146"/>
        <end position="170"/>
    </location>
</feature>
<evidence type="ECO:0000256" key="2">
    <source>
        <dbReference type="ARBA" id="ARBA00022448"/>
    </source>
</evidence>
<feature type="transmembrane region" description="Helical" evidence="7">
    <location>
        <begin position="199"/>
        <end position="219"/>
    </location>
</feature>